<dbReference type="HOGENOM" id="CLU_047639_5_1_1"/>
<dbReference type="EMBL" id="CAOJ01005585">
    <property type="protein sequence ID" value="CCO29887.1"/>
    <property type="molecule type" value="Genomic_DNA"/>
</dbReference>
<organism evidence="4 6">
    <name type="scientific">Thanatephorus cucumeris (strain AG1-IB / isolate 7/3/14)</name>
    <name type="common">Lettuce bottom rot fungus</name>
    <name type="synonym">Rhizoctonia solani</name>
    <dbReference type="NCBI Taxonomy" id="1108050"/>
    <lineage>
        <taxon>Eukaryota</taxon>
        <taxon>Fungi</taxon>
        <taxon>Dikarya</taxon>
        <taxon>Basidiomycota</taxon>
        <taxon>Agaricomycotina</taxon>
        <taxon>Agaricomycetes</taxon>
        <taxon>Cantharellales</taxon>
        <taxon>Ceratobasidiaceae</taxon>
        <taxon>Rhizoctonia</taxon>
        <taxon>Rhizoctonia solani AG-1</taxon>
    </lineage>
</organism>
<dbReference type="Proteomes" id="UP000059188">
    <property type="component" value="Unassembled WGS sequence"/>
</dbReference>
<keyword evidence="7" id="KW-1185">Reference proteome</keyword>
<dbReference type="InterPro" id="IPR001153">
    <property type="entry name" value="Barwin_dom"/>
</dbReference>
<evidence type="ECO:0000313" key="4">
    <source>
        <dbReference type="EMBL" id="CCO29887.1"/>
    </source>
</evidence>
<dbReference type="GO" id="GO:0050832">
    <property type="term" value="P:defense response to fungus"/>
    <property type="evidence" value="ECO:0007669"/>
    <property type="project" value="InterPro"/>
</dbReference>
<sequence length="153" mass="16136">MVSRLLFFVVALFTVAKVVAESDLPVTLAAANSNTGSHRTVGIKVVHKRGPKPAPKGRGGRATWFKPGRGNCGGYNKESDMIVALPMSVYSGGKYCGKKVKITNTANNRSCYAKIVDSCPGCAASDLDVSPSVFAKLSDSLDEGTAPIKWDLA</sequence>
<reference evidence="4 6" key="2">
    <citation type="journal article" date="2013" name="J. Biotechnol.">
        <title>Establishment and interpretation of the genome sequence of the phytopathogenic fungus Rhizoctonia solani AG1-IB isolate 7/3/14.</title>
        <authorList>
            <person name="Wibberg D.W."/>
            <person name="Jelonek L.J."/>
            <person name="Rupp O.R."/>
            <person name="Hennig M.H."/>
            <person name="Eikmeyer F.E."/>
            <person name="Goesmann A.G."/>
            <person name="Hartmann A.H."/>
            <person name="Borriss R.B."/>
            <person name="Grosch R.G."/>
            <person name="Puehler A.P."/>
            <person name="Schlueter A.S."/>
        </authorList>
    </citation>
    <scope>NUCLEOTIDE SEQUENCE [LARGE SCALE GENOMIC DNA]</scope>
    <source>
        <strain evidence="6">AG1-IB / isolate 7/3/14</strain>
        <strain evidence="4">Isolate 7/3/14</strain>
    </source>
</reference>
<dbReference type="AlphaFoldDB" id="M5C1Z0"/>
<reference evidence="4" key="1">
    <citation type="submission" date="2012-10" db="EMBL/GenBank/DDBJ databases">
        <authorList>
            <person name="Jelonek L."/>
        </authorList>
    </citation>
    <scope>NUCLEOTIDE SEQUENCE</scope>
    <source>
        <strain evidence="4">Isolate 7/3/14</strain>
    </source>
</reference>
<dbReference type="PANTHER" id="PTHR31836:SF28">
    <property type="entry name" value="SRCR DOMAIN-CONTAINING PROTEIN-RELATED"/>
    <property type="match status" value="1"/>
</dbReference>
<proteinExistence type="predicted"/>
<dbReference type="Pfam" id="PF00967">
    <property type="entry name" value="Barwin"/>
    <property type="match status" value="1"/>
</dbReference>
<evidence type="ECO:0000313" key="7">
    <source>
        <dbReference type="Proteomes" id="UP000059188"/>
    </source>
</evidence>
<evidence type="ECO:0000256" key="1">
    <source>
        <dbReference type="ARBA" id="ARBA00022729"/>
    </source>
</evidence>
<dbReference type="OrthoDB" id="406505at2759"/>
<accession>M5C1Z0</accession>
<dbReference type="Gene3D" id="2.40.40.10">
    <property type="entry name" value="RlpA-like domain"/>
    <property type="match status" value="1"/>
</dbReference>
<feature type="signal peptide" evidence="2">
    <location>
        <begin position="1"/>
        <end position="20"/>
    </location>
</feature>
<feature type="domain" description="Barwin" evidence="3">
    <location>
        <begin position="94"/>
        <end position="138"/>
    </location>
</feature>
<keyword evidence="1 2" id="KW-0732">Signal</keyword>
<name>M5C1Z0_THACB</name>
<evidence type="ECO:0000313" key="6">
    <source>
        <dbReference type="Proteomes" id="UP000012065"/>
    </source>
</evidence>
<feature type="chain" id="PRO_5010503046" description="Barwin domain-containing protein" evidence="2">
    <location>
        <begin position="21"/>
        <end position="153"/>
    </location>
</feature>
<dbReference type="GO" id="GO:0042742">
    <property type="term" value="P:defense response to bacterium"/>
    <property type="evidence" value="ECO:0007669"/>
    <property type="project" value="InterPro"/>
</dbReference>
<dbReference type="EMBL" id="LN679105">
    <property type="protein sequence ID" value="CEL61940.1"/>
    <property type="molecule type" value="Genomic_DNA"/>
</dbReference>
<dbReference type="InterPro" id="IPR051477">
    <property type="entry name" value="Expansin_CellWall"/>
</dbReference>
<evidence type="ECO:0000259" key="3">
    <source>
        <dbReference type="Pfam" id="PF00967"/>
    </source>
</evidence>
<dbReference type="CDD" id="cd22191">
    <property type="entry name" value="DPBB_RlpA_EXP_N-like"/>
    <property type="match status" value="1"/>
</dbReference>
<dbReference type="STRING" id="1108050.M5C1Z0"/>
<dbReference type="PANTHER" id="PTHR31836">
    <property type="match status" value="1"/>
</dbReference>
<dbReference type="InterPro" id="IPR036908">
    <property type="entry name" value="RlpA-like_sf"/>
</dbReference>
<gene>
    <name evidence="4" type="ORF">BN14_03908</name>
    <name evidence="5" type="ORF">RSOLAG1IB_04690</name>
</gene>
<evidence type="ECO:0000256" key="2">
    <source>
        <dbReference type="SAM" id="SignalP"/>
    </source>
</evidence>
<protein>
    <recommendedName>
        <fullName evidence="3">Barwin domain-containing protein</fullName>
    </recommendedName>
</protein>
<dbReference type="Proteomes" id="UP000012065">
    <property type="component" value="Unassembled WGS sequence"/>
</dbReference>
<reference evidence="5 7" key="3">
    <citation type="submission" date="2014-11" db="EMBL/GenBank/DDBJ databases">
        <authorList>
            <person name="Wibberg Daniel"/>
        </authorList>
    </citation>
    <scope>NUCLEOTIDE SEQUENCE [LARGE SCALE GENOMIC DNA]</scope>
    <source>
        <strain evidence="5">Rhizoctonia solani AG1-IB 7/3/14</strain>
    </source>
</reference>
<dbReference type="SUPFAM" id="SSF50685">
    <property type="entry name" value="Barwin-like endoglucanases"/>
    <property type="match status" value="1"/>
</dbReference>
<evidence type="ECO:0000313" key="5">
    <source>
        <dbReference type="EMBL" id="CEL61940.1"/>
    </source>
</evidence>